<reference evidence="1 2" key="1">
    <citation type="submission" date="2020-03" db="EMBL/GenBank/DDBJ databases">
        <title>Genomic Encyclopedia of Type Strains, Phase IV (KMG-IV): sequencing the most valuable type-strain genomes for metagenomic binning, comparative biology and taxonomic classification.</title>
        <authorList>
            <person name="Goeker M."/>
        </authorList>
    </citation>
    <scope>NUCLEOTIDE SEQUENCE [LARGE SCALE GENOMIC DNA]</scope>
    <source>
        <strain evidence="1 2">DSM 5718</strain>
    </source>
</reference>
<organism evidence="1 2">
    <name type="scientific">Thermonema lapsum</name>
    <dbReference type="NCBI Taxonomy" id="28195"/>
    <lineage>
        <taxon>Bacteria</taxon>
        <taxon>Pseudomonadati</taxon>
        <taxon>Bacteroidota</taxon>
        <taxon>Cytophagia</taxon>
        <taxon>Cytophagales</taxon>
        <taxon>Thermonemataceae</taxon>
        <taxon>Thermonema</taxon>
    </lineage>
</organism>
<proteinExistence type="predicted"/>
<comment type="caution">
    <text evidence="1">The sequence shown here is derived from an EMBL/GenBank/DDBJ whole genome shotgun (WGS) entry which is preliminary data.</text>
</comment>
<dbReference type="RefSeq" id="WP_166918647.1">
    <property type="nucleotide sequence ID" value="NZ_JAASRN010000001.1"/>
</dbReference>
<gene>
    <name evidence="1" type="ORF">FHS56_000893</name>
</gene>
<dbReference type="Proteomes" id="UP000537126">
    <property type="component" value="Unassembled WGS sequence"/>
</dbReference>
<name>A0A846MQ41_9BACT</name>
<dbReference type="EMBL" id="JAASRN010000001">
    <property type="protein sequence ID" value="NIK73407.1"/>
    <property type="molecule type" value="Genomic_DNA"/>
</dbReference>
<keyword evidence="2" id="KW-1185">Reference proteome</keyword>
<protein>
    <submittedName>
        <fullName evidence="1">Uncharacterized protein</fullName>
    </submittedName>
</protein>
<accession>A0A846MQ41</accession>
<sequence>MKTEPRRRRTFLVTEAKILPSFFIKPQFTGRERRTLADKSWKRGEATQCRAMARSLSPLPLHHSTAVNI</sequence>
<evidence type="ECO:0000313" key="2">
    <source>
        <dbReference type="Proteomes" id="UP000537126"/>
    </source>
</evidence>
<dbReference type="AlphaFoldDB" id="A0A846MQ41"/>
<evidence type="ECO:0000313" key="1">
    <source>
        <dbReference type="EMBL" id="NIK73407.1"/>
    </source>
</evidence>